<organism evidence="2">
    <name type="scientific">Variovorax paradoxus</name>
    <dbReference type="NCBI Taxonomy" id="34073"/>
    <lineage>
        <taxon>Bacteria</taxon>
        <taxon>Pseudomonadati</taxon>
        <taxon>Pseudomonadota</taxon>
        <taxon>Betaproteobacteria</taxon>
        <taxon>Burkholderiales</taxon>
        <taxon>Comamonadaceae</taxon>
        <taxon>Variovorax</taxon>
    </lineage>
</organism>
<sequence>MSNPPIPGTGDGSRPTTEGGVDNLGAGESFSGHKNEAGEDVSRPAPQERMQARRKSAEAARQDDSAAFGLTEDLTPVPNPEPGSPDA</sequence>
<feature type="region of interest" description="Disordered" evidence="1">
    <location>
        <begin position="1"/>
        <end position="87"/>
    </location>
</feature>
<accession>A0A679JG11</accession>
<feature type="compositionally biased region" description="Pro residues" evidence="1">
    <location>
        <begin position="77"/>
        <end position="87"/>
    </location>
</feature>
<name>A0A679JG11_VARPD</name>
<proteinExistence type="predicted"/>
<feature type="compositionally biased region" description="Basic and acidic residues" evidence="1">
    <location>
        <begin position="31"/>
        <end position="42"/>
    </location>
</feature>
<dbReference type="RefSeq" id="WP_339093354.1">
    <property type="nucleotide sequence ID" value="NZ_LR743508.1"/>
</dbReference>
<protein>
    <submittedName>
        <fullName evidence="2">Uncharacterized protein</fullName>
    </submittedName>
</protein>
<gene>
    <name evidence="2" type="ORF">VVAX_05669</name>
</gene>
<evidence type="ECO:0000313" key="2">
    <source>
        <dbReference type="EMBL" id="CAA2109398.1"/>
    </source>
</evidence>
<dbReference type="AlphaFoldDB" id="A0A679JG11"/>
<dbReference type="EMBL" id="LR743508">
    <property type="protein sequence ID" value="CAA2109398.1"/>
    <property type="molecule type" value="Genomic_DNA"/>
</dbReference>
<feature type="compositionally biased region" description="Basic and acidic residues" evidence="1">
    <location>
        <begin position="55"/>
        <end position="64"/>
    </location>
</feature>
<reference evidence="2" key="1">
    <citation type="submission" date="2019-12" db="EMBL/GenBank/DDBJ databases">
        <authorList>
            <person name="Cremers G."/>
        </authorList>
    </citation>
    <scope>NUCLEOTIDE SEQUENCE</scope>
    <source>
        <strain evidence="2">Vvax</strain>
    </source>
</reference>
<evidence type="ECO:0000256" key="1">
    <source>
        <dbReference type="SAM" id="MobiDB-lite"/>
    </source>
</evidence>